<dbReference type="InterPro" id="IPR010982">
    <property type="entry name" value="Lambda_DNA-bd_dom_sf"/>
</dbReference>
<dbReference type="OrthoDB" id="9793277at2"/>
<evidence type="ECO:0000256" key="3">
    <source>
        <dbReference type="ARBA" id="ARBA00022989"/>
    </source>
</evidence>
<dbReference type="InterPro" id="IPR010652">
    <property type="entry name" value="DUF1232"/>
</dbReference>
<comment type="caution">
    <text evidence="6">The sequence shown here is derived from an EMBL/GenBank/DDBJ whole genome shotgun (WGS) entry which is preliminary data.</text>
</comment>
<gene>
    <name evidence="6" type="ORF">D3P09_14395</name>
</gene>
<name>A0A3A6PDD2_9BACL</name>
<dbReference type="Proteomes" id="UP000267798">
    <property type="component" value="Unassembled WGS sequence"/>
</dbReference>
<dbReference type="GO" id="GO:0012505">
    <property type="term" value="C:endomembrane system"/>
    <property type="evidence" value="ECO:0007669"/>
    <property type="project" value="UniProtKB-SubCell"/>
</dbReference>
<dbReference type="Gene3D" id="1.10.260.40">
    <property type="entry name" value="lambda repressor-like DNA-binding domains"/>
    <property type="match status" value="1"/>
</dbReference>
<dbReference type="SMART" id="SM00530">
    <property type="entry name" value="HTH_XRE"/>
    <property type="match status" value="1"/>
</dbReference>
<reference evidence="6 7" key="1">
    <citation type="submission" date="2018-09" db="EMBL/GenBank/DDBJ databases">
        <title>Paenibacillus aracenensis nov. sp. isolated from a cave in southern Spain.</title>
        <authorList>
            <person name="Jurado V."/>
            <person name="Gutierrez-Patricio S."/>
            <person name="Gonzalez-Pimentel J.L."/>
            <person name="Miller A.Z."/>
            <person name="Laiz L."/>
            <person name="Saiz-Jimenez C."/>
        </authorList>
    </citation>
    <scope>NUCLEOTIDE SEQUENCE [LARGE SCALE GENOMIC DNA]</scope>
    <source>
        <strain evidence="6 7">JCM 19203</strain>
    </source>
</reference>
<proteinExistence type="predicted"/>
<organism evidence="6 7">
    <name type="scientific">Paenibacillus pinisoli</name>
    <dbReference type="NCBI Taxonomy" id="1276110"/>
    <lineage>
        <taxon>Bacteria</taxon>
        <taxon>Bacillati</taxon>
        <taxon>Bacillota</taxon>
        <taxon>Bacilli</taxon>
        <taxon>Bacillales</taxon>
        <taxon>Paenibacillaceae</taxon>
        <taxon>Paenibacillus</taxon>
    </lineage>
</organism>
<evidence type="ECO:0000313" key="6">
    <source>
        <dbReference type="EMBL" id="RJX38727.1"/>
    </source>
</evidence>
<protein>
    <submittedName>
        <fullName evidence="6">DUF1232 domain-containing protein</fullName>
    </submittedName>
</protein>
<evidence type="ECO:0000256" key="2">
    <source>
        <dbReference type="ARBA" id="ARBA00022692"/>
    </source>
</evidence>
<keyword evidence="7" id="KW-1185">Reference proteome</keyword>
<evidence type="ECO:0000256" key="4">
    <source>
        <dbReference type="ARBA" id="ARBA00023136"/>
    </source>
</evidence>
<feature type="domain" description="HTH cro/C1-type" evidence="5">
    <location>
        <begin position="20"/>
        <end position="68"/>
    </location>
</feature>
<dbReference type="PROSITE" id="PS50943">
    <property type="entry name" value="HTH_CROC1"/>
    <property type="match status" value="1"/>
</dbReference>
<sequence>MTEPNRLNPLGEQMKHTLHQRGYSLRKFSELTSIDTATISRIINGKRKATPEHLQRFAECLNIPASELFLAAGYSVEPRMTDLQSSIADIQSLLAHSNLNTQAYNMANMEEELAKYELFSQTEEGKKTILKKFEQKLAKAGSAGPYIQFLSSMYEKFRLNKGTWAERALIGSALIYFIVPTDLIPDYIFPLGYIDDAIAVNHIVQKLHLKNPSFFN</sequence>
<evidence type="ECO:0000256" key="1">
    <source>
        <dbReference type="ARBA" id="ARBA00004127"/>
    </source>
</evidence>
<dbReference type="GO" id="GO:0003677">
    <property type="term" value="F:DNA binding"/>
    <property type="evidence" value="ECO:0007669"/>
    <property type="project" value="InterPro"/>
</dbReference>
<evidence type="ECO:0000259" key="5">
    <source>
        <dbReference type="PROSITE" id="PS50943"/>
    </source>
</evidence>
<evidence type="ECO:0000313" key="7">
    <source>
        <dbReference type="Proteomes" id="UP000267798"/>
    </source>
</evidence>
<dbReference type="InterPro" id="IPR001387">
    <property type="entry name" value="Cro/C1-type_HTH"/>
</dbReference>
<dbReference type="CDD" id="cd00093">
    <property type="entry name" value="HTH_XRE"/>
    <property type="match status" value="1"/>
</dbReference>
<dbReference type="Pfam" id="PF01381">
    <property type="entry name" value="HTH_3"/>
    <property type="match status" value="1"/>
</dbReference>
<dbReference type="SUPFAM" id="SSF47413">
    <property type="entry name" value="lambda repressor-like DNA-binding domains"/>
    <property type="match status" value="1"/>
</dbReference>
<comment type="subcellular location">
    <subcellularLocation>
        <location evidence="1">Endomembrane system</location>
        <topology evidence="1">Multi-pass membrane protein</topology>
    </subcellularLocation>
</comment>
<keyword evidence="3" id="KW-1133">Transmembrane helix</keyword>
<keyword evidence="4" id="KW-0472">Membrane</keyword>
<dbReference type="AlphaFoldDB" id="A0A3A6PDD2"/>
<accession>A0A3A6PDD2</accession>
<dbReference type="EMBL" id="QXQB01000003">
    <property type="protein sequence ID" value="RJX38727.1"/>
    <property type="molecule type" value="Genomic_DNA"/>
</dbReference>
<keyword evidence="2" id="KW-0812">Transmembrane</keyword>
<dbReference type="Pfam" id="PF06803">
    <property type="entry name" value="DUF1232"/>
    <property type="match status" value="1"/>
</dbReference>